<dbReference type="RefSeq" id="WP_025414629.1">
    <property type="nucleotide sequence ID" value="NZ_CP007130.1"/>
</dbReference>
<dbReference type="GO" id="GO:0004497">
    <property type="term" value="F:monooxygenase activity"/>
    <property type="evidence" value="ECO:0007669"/>
    <property type="project" value="UniProtKB-KW"/>
</dbReference>
<dbReference type="Proteomes" id="UP000019151">
    <property type="component" value="Plasmid 2"/>
</dbReference>
<keyword evidence="4" id="KW-1185">Reference proteome</keyword>
<evidence type="ECO:0000256" key="1">
    <source>
        <dbReference type="SAM" id="SignalP"/>
    </source>
</evidence>
<reference evidence="3 4" key="1">
    <citation type="journal article" date="2014" name="Genome Announc.">
        <title>Genome Sequence and Methylome of Soil Bacterium Gemmatirosa kalamazoonensis KBS708T, a Member of the Rarely Cultivated Gemmatimonadetes Phylum.</title>
        <authorList>
            <person name="Debruyn J.M."/>
            <person name="Radosevich M."/>
            <person name="Wommack K.E."/>
            <person name="Polson S.W."/>
            <person name="Hauser L.J."/>
            <person name="Fawaz M.N."/>
            <person name="Korlach J."/>
            <person name="Tsai Y.C."/>
        </authorList>
    </citation>
    <scope>NUCLEOTIDE SEQUENCE [LARGE SCALE GENOMIC DNA]</scope>
    <source>
        <strain evidence="3 4">KBS708</strain>
        <plasmid evidence="4">Plasmid 2</plasmid>
    </source>
</reference>
<dbReference type="Pfam" id="PF03992">
    <property type="entry name" value="ABM"/>
    <property type="match status" value="1"/>
</dbReference>
<feature type="signal peptide" evidence="1">
    <location>
        <begin position="1"/>
        <end position="21"/>
    </location>
</feature>
<dbReference type="InParanoid" id="W0RUR1"/>
<keyword evidence="3" id="KW-0503">Monooxygenase</keyword>
<dbReference type="AlphaFoldDB" id="W0RUR1"/>
<evidence type="ECO:0000313" key="4">
    <source>
        <dbReference type="Proteomes" id="UP000019151"/>
    </source>
</evidence>
<evidence type="ECO:0000259" key="2">
    <source>
        <dbReference type="Pfam" id="PF03992"/>
    </source>
</evidence>
<proteinExistence type="predicted"/>
<dbReference type="HOGENOM" id="CLU_1101639_0_0_0"/>
<protein>
    <submittedName>
        <fullName evidence="3">Antibiotic biosynthesis monooxygenase</fullName>
    </submittedName>
</protein>
<keyword evidence="3" id="KW-0560">Oxidoreductase</keyword>
<dbReference type="InterPro" id="IPR007138">
    <property type="entry name" value="ABM_dom"/>
</dbReference>
<keyword evidence="1" id="KW-0732">Signal</keyword>
<sequence length="252" mass="26957">MPKLRFPAPALALVALRSALAQPSPASRAIEPVTAPAPHRVVEMAYFHVPPQKVHLVADAQAHIRGAMQSYPGFLGNLSYQSVADSTVFLDYTLWTTYRQAEDAVSRAVADPEVAGVYFGLMDQVPFFGHAVALDDAPVCAIPTPAPGSVAMLRVVGLKPGEQAAFTGHSRAFHELLRGAGARYGETGQFVEYPEFYIDYVQFPSIDAARQALPAVRGHADLVTAYFRSANVTVLGGLFRPIGVVPPLAGCV</sequence>
<dbReference type="SUPFAM" id="SSF54909">
    <property type="entry name" value="Dimeric alpha+beta barrel"/>
    <property type="match status" value="1"/>
</dbReference>
<feature type="chain" id="PRO_5004794863" evidence="1">
    <location>
        <begin position="22"/>
        <end position="252"/>
    </location>
</feature>
<gene>
    <name evidence="3" type="ORF">J421_5788</name>
</gene>
<organism evidence="3 4">
    <name type="scientific">Gemmatirosa kalamazoonensis</name>
    <dbReference type="NCBI Taxonomy" id="861299"/>
    <lineage>
        <taxon>Bacteria</taxon>
        <taxon>Pseudomonadati</taxon>
        <taxon>Gemmatimonadota</taxon>
        <taxon>Gemmatimonadia</taxon>
        <taxon>Gemmatimonadales</taxon>
        <taxon>Gemmatimonadaceae</taxon>
        <taxon>Gemmatirosa</taxon>
    </lineage>
</organism>
<dbReference type="Gene3D" id="3.30.70.100">
    <property type="match status" value="1"/>
</dbReference>
<name>W0RUR1_9BACT</name>
<accession>W0RUR1</accession>
<keyword evidence="3" id="KW-0614">Plasmid</keyword>
<evidence type="ECO:0000313" key="3">
    <source>
        <dbReference type="EMBL" id="AHG93323.1"/>
    </source>
</evidence>
<feature type="domain" description="ABM" evidence="2">
    <location>
        <begin position="41"/>
        <end position="97"/>
    </location>
</feature>
<dbReference type="InterPro" id="IPR011008">
    <property type="entry name" value="Dimeric_a/b-barrel"/>
</dbReference>
<geneLocation type="plasmid" evidence="3 4">
    <name>2</name>
</geneLocation>
<dbReference type="KEGG" id="gba:J421_5788"/>
<dbReference type="EMBL" id="CP007130">
    <property type="protein sequence ID" value="AHG93323.1"/>
    <property type="molecule type" value="Genomic_DNA"/>
</dbReference>